<dbReference type="EMBL" id="CAJOBJ010000189">
    <property type="protein sequence ID" value="CAF3803193.1"/>
    <property type="molecule type" value="Genomic_DNA"/>
</dbReference>
<dbReference type="InterPro" id="IPR002110">
    <property type="entry name" value="Ankyrin_rpt"/>
</dbReference>
<dbReference type="EMBL" id="CAJOBI010000217">
    <property type="protein sequence ID" value="CAF3805502.1"/>
    <property type="molecule type" value="Genomic_DNA"/>
</dbReference>
<dbReference type="SMART" id="SM00248">
    <property type="entry name" value="ANK"/>
    <property type="match status" value="2"/>
</dbReference>
<dbReference type="Gene3D" id="1.25.40.20">
    <property type="entry name" value="Ankyrin repeat-containing domain"/>
    <property type="match status" value="1"/>
</dbReference>
<dbReference type="Proteomes" id="UP000681720">
    <property type="component" value="Unassembled WGS sequence"/>
</dbReference>
<organism evidence="3 6">
    <name type="scientific">Rotaria magnacalcarata</name>
    <dbReference type="NCBI Taxonomy" id="392030"/>
    <lineage>
        <taxon>Eukaryota</taxon>
        <taxon>Metazoa</taxon>
        <taxon>Spiralia</taxon>
        <taxon>Gnathifera</taxon>
        <taxon>Rotifera</taxon>
        <taxon>Eurotatoria</taxon>
        <taxon>Bdelloidea</taxon>
        <taxon>Philodinida</taxon>
        <taxon>Philodinidae</taxon>
        <taxon>Rotaria</taxon>
    </lineage>
</organism>
<dbReference type="Proteomes" id="UP000681967">
    <property type="component" value="Unassembled WGS sequence"/>
</dbReference>
<dbReference type="AlphaFoldDB" id="A0A8S2IQZ8"/>
<comment type="caution">
    <text evidence="3">The sequence shown here is derived from an EMBL/GenBank/DDBJ whole genome shotgun (WGS) entry which is preliminary data.</text>
</comment>
<dbReference type="Gene3D" id="1.20.1270.10">
    <property type="match status" value="1"/>
</dbReference>
<gene>
    <name evidence="3" type="ORF">BYL167_LOCUS1623</name>
    <name evidence="4" type="ORF">GIL414_LOCUS1208</name>
    <name evidence="5" type="ORF">SMN809_LOCUS1422</name>
</gene>
<name>A0A8S2IQZ8_9BILA</name>
<evidence type="ECO:0000313" key="3">
    <source>
        <dbReference type="EMBL" id="CAF3775096.1"/>
    </source>
</evidence>
<dbReference type="Proteomes" id="UP000676336">
    <property type="component" value="Unassembled WGS sequence"/>
</dbReference>
<feature type="compositionally biased region" description="Polar residues" evidence="2">
    <location>
        <begin position="285"/>
        <end position="300"/>
    </location>
</feature>
<dbReference type="InterPro" id="IPR029048">
    <property type="entry name" value="HSP70_C_sf"/>
</dbReference>
<dbReference type="SUPFAM" id="SSF48403">
    <property type="entry name" value="Ankyrin repeat"/>
    <property type="match status" value="1"/>
</dbReference>
<dbReference type="InterPro" id="IPR036770">
    <property type="entry name" value="Ankyrin_rpt-contain_sf"/>
</dbReference>
<dbReference type="PROSITE" id="PS50088">
    <property type="entry name" value="ANK_REPEAT"/>
    <property type="match status" value="1"/>
</dbReference>
<evidence type="ECO:0000313" key="5">
    <source>
        <dbReference type="EMBL" id="CAF3805502.1"/>
    </source>
</evidence>
<dbReference type="SUPFAM" id="SSF100934">
    <property type="entry name" value="Heat shock protein 70kD (HSP70), C-terminal subdomain"/>
    <property type="match status" value="1"/>
</dbReference>
<dbReference type="PANTHER" id="PTHR22677">
    <property type="entry name" value="ANKYRIN REPEAT DOMAIN-CONTAINING PROTEIN 60"/>
    <property type="match status" value="1"/>
</dbReference>
<dbReference type="InterPro" id="IPR039323">
    <property type="entry name" value="ANKRD_45/46/60"/>
</dbReference>
<reference evidence="3" key="1">
    <citation type="submission" date="2021-02" db="EMBL/GenBank/DDBJ databases">
        <authorList>
            <person name="Nowell W R."/>
        </authorList>
    </citation>
    <scope>NUCLEOTIDE SEQUENCE</scope>
</reference>
<protein>
    <submittedName>
        <fullName evidence="3">Uncharacterized protein</fullName>
    </submittedName>
</protein>
<feature type="repeat" description="ANK" evidence="1">
    <location>
        <begin position="150"/>
        <end position="182"/>
    </location>
</feature>
<accession>A0A8S2IQZ8</accession>
<evidence type="ECO:0000313" key="4">
    <source>
        <dbReference type="EMBL" id="CAF3803193.1"/>
    </source>
</evidence>
<sequence length="309" mass="35236">MLSTTEKYSMNNIPRTSQYIRQIISNLQNNDCKHNNIPIQPPKEVKKKSARDRAALLEQINIPELTETLFDLSYRGNISNLAEILIAPTKNVENVRFEAIQQNNLLQVRNDQTRTCLDLAAMLGHHETVKLLAEKNVTMMTNGINLTNGMGYSSLHLACAWNQLESVKHIIAVGGDIEQKTMHGEKPIDIARRYHHSDLVDYLEWIAIRNKFTRIINDAKDFIADPAKNMNKLNKDDKKKMEKYVTDALKWSEENQNMSNAREFTNKSKEAEDFLASFYANTTSETDLNNTNISNASRPQLGTPKSGRK</sequence>
<evidence type="ECO:0000313" key="6">
    <source>
        <dbReference type="Proteomes" id="UP000681967"/>
    </source>
</evidence>
<evidence type="ECO:0000256" key="2">
    <source>
        <dbReference type="SAM" id="MobiDB-lite"/>
    </source>
</evidence>
<dbReference type="PANTHER" id="PTHR22677:SF4">
    <property type="entry name" value="USHER SYNDROME TYPE-1G PROTEIN-LIKE PROTEIN"/>
    <property type="match status" value="1"/>
</dbReference>
<dbReference type="EMBL" id="CAJOBH010000253">
    <property type="protein sequence ID" value="CAF3775096.1"/>
    <property type="molecule type" value="Genomic_DNA"/>
</dbReference>
<dbReference type="Pfam" id="PF12796">
    <property type="entry name" value="Ank_2"/>
    <property type="match status" value="1"/>
</dbReference>
<keyword evidence="1" id="KW-0040">ANK repeat</keyword>
<evidence type="ECO:0000256" key="1">
    <source>
        <dbReference type="PROSITE-ProRule" id="PRU00023"/>
    </source>
</evidence>
<feature type="region of interest" description="Disordered" evidence="2">
    <location>
        <begin position="285"/>
        <end position="309"/>
    </location>
</feature>
<proteinExistence type="predicted"/>